<evidence type="ECO:0000313" key="3">
    <source>
        <dbReference type="EMBL" id="BBU44689.1"/>
    </source>
</evidence>
<evidence type="ECO:0008006" key="5">
    <source>
        <dbReference type="Google" id="ProtNLM"/>
    </source>
</evidence>
<dbReference type="EMBL" id="AP022324">
    <property type="protein sequence ID" value="BBU44689.1"/>
    <property type="molecule type" value="Genomic_DNA"/>
</dbReference>
<proteinExistence type="predicted"/>
<dbReference type="InterPro" id="IPR011990">
    <property type="entry name" value="TPR-like_helical_dom_sf"/>
</dbReference>
<keyword evidence="1" id="KW-0802">TPR repeat</keyword>
<dbReference type="Pfam" id="PF14559">
    <property type="entry name" value="TPR_19"/>
    <property type="match status" value="1"/>
</dbReference>
<reference evidence="3 4" key="1">
    <citation type="submission" date="2020-01" db="EMBL/GenBank/DDBJ databases">
        <title>Complete Genome Sequence of Pseudomonas putida Strain TS312, Harboring the HdtS type N-acyl-homoserine Lactone Synthase, Isolated from a Paper Mill.</title>
        <authorList>
            <person name="Hosoe A."/>
            <person name="Suenaga T."/>
            <person name="Sugi T."/>
            <person name="Izumi T."/>
            <person name="Nagai N."/>
            <person name="Terada A."/>
        </authorList>
    </citation>
    <scope>NUCLEOTIDE SEQUENCE [LARGE SCALE GENOMIC DNA]</scope>
    <source>
        <strain evidence="3 4">TS312</strain>
    </source>
</reference>
<dbReference type="AlphaFoldDB" id="A0A7U6RCG1"/>
<protein>
    <recommendedName>
        <fullName evidence="5">Tetratricopeptide repeat protein</fullName>
    </recommendedName>
</protein>
<name>A0A7U6RCG1_PSEPU</name>
<dbReference type="InterPro" id="IPR019734">
    <property type="entry name" value="TPR_rpt"/>
</dbReference>
<dbReference type="SUPFAM" id="SSF48452">
    <property type="entry name" value="TPR-like"/>
    <property type="match status" value="1"/>
</dbReference>
<feature type="repeat" description="TPR" evidence="1">
    <location>
        <begin position="89"/>
        <end position="122"/>
    </location>
</feature>
<evidence type="ECO:0000256" key="1">
    <source>
        <dbReference type="PROSITE-ProRule" id="PRU00339"/>
    </source>
</evidence>
<dbReference type="Proteomes" id="UP000464661">
    <property type="component" value="Chromosome"/>
</dbReference>
<evidence type="ECO:0000313" key="4">
    <source>
        <dbReference type="Proteomes" id="UP000464661"/>
    </source>
</evidence>
<gene>
    <name evidence="3" type="ORF">PPTS312_26040</name>
</gene>
<dbReference type="PROSITE" id="PS50005">
    <property type="entry name" value="TPR"/>
    <property type="match status" value="1"/>
</dbReference>
<dbReference type="Gene3D" id="1.25.40.10">
    <property type="entry name" value="Tetratricopeptide repeat domain"/>
    <property type="match status" value="1"/>
</dbReference>
<feature type="region of interest" description="Disordered" evidence="2">
    <location>
        <begin position="1"/>
        <end position="34"/>
    </location>
</feature>
<sequence>MGGNRTDVAQPRGGSGGSAPPTLELHPGFPVYSDPSPLTRERLAKDLSSSLPMPSTPALSALLLLLSVVATTHSLAGERSAPARSNTASTVLIETASQQYADGKLDQAAATLERALHIQPNNPATLHYLGVLRLQQGQFEQAETLALRSNLRVGANHALRNRNLQLIEAAHNAQRSGMLPTAAH</sequence>
<accession>A0A7U6RCG1</accession>
<organism evidence="3 4">
    <name type="scientific">Pseudomonas putida</name>
    <name type="common">Arthrobacter siderocapsulatus</name>
    <dbReference type="NCBI Taxonomy" id="303"/>
    <lineage>
        <taxon>Bacteria</taxon>
        <taxon>Pseudomonadati</taxon>
        <taxon>Pseudomonadota</taxon>
        <taxon>Gammaproteobacteria</taxon>
        <taxon>Pseudomonadales</taxon>
        <taxon>Pseudomonadaceae</taxon>
        <taxon>Pseudomonas</taxon>
    </lineage>
</organism>
<evidence type="ECO:0000256" key="2">
    <source>
        <dbReference type="SAM" id="MobiDB-lite"/>
    </source>
</evidence>